<dbReference type="EMBL" id="VCHX02000319">
    <property type="protein sequence ID" value="TPQ16880.1"/>
    <property type="molecule type" value="Genomic_DNA"/>
</dbReference>
<organism evidence="2 3">
    <name type="scientific">Streptomyces sporangiiformans</name>
    <dbReference type="NCBI Taxonomy" id="2315329"/>
    <lineage>
        <taxon>Bacteria</taxon>
        <taxon>Bacillati</taxon>
        <taxon>Actinomycetota</taxon>
        <taxon>Actinomycetes</taxon>
        <taxon>Kitasatosporales</taxon>
        <taxon>Streptomycetaceae</taxon>
        <taxon>Streptomyces</taxon>
    </lineage>
</organism>
<dbReference type="Proteomes" id="UP000317378">
    <property type="component" value="Unassembled WGS sequence"/>
</dbReference>
<keyword evidence="3" id="KW-1185">Reference proteome</keyword>
<keyword evidence="1" id="KW-0812">Transmembrane</keyword>
<protein>
    <submittedName>
        <fullName evidence="2">Uncharacterized protein</fullName>
    </submittedName>
</protein>
<comment type="caution">
    <text evidence="2">The sequence shown here is derived from an EMBL/GenBank/DDBJ whole genome shotgun (WGS) entry which is preliminary data.</text>
</comment>
<sequence>MSVASDAVTVRRGPLVVAGGVLAAIVVAALADAVLALLALAAGAPDDFQPLKPASYIFLTAVGVVAGAIGWAIVRKVSKDPEALVRWLVPTVVVVSFVPDFLLFGDGGVAGVVALLLMHVVVAVVAVFSYRKVMPLSSGR</sequence>
<dbReference type="RefSeq" id="WP_119105352.1">
    <property type="nucleotide sequence ID" value="NZ_QXMJ01000319.1"/>
</dbReference>
<dbReference type="InterPro" id="IPR045713">
    <property type="entry name" value="DUF6069"/>
</dbReference>
<dbReference type="AlphaFoldDB" id="A0A505D2S2"/>
<keyword evidence="1" id="KW-1133">Transmembrane helix</keyword>
<proteinExistence type="predicted"/>
<feature type="transmembrane region" description="Helical" evidence="1">
    <location>
        <begin position="110"/>
        <end position="130"/>
    </location>
</feature>
<gene>
    <name evidence="2" type="ORF">FGD71_039380</name>
</gene>
<evidence type="ECO:0000256" key="1">
    <source>
        <dbReference type="SAM" id="Phobius"/>
    </source>
</evidence>
<name>A0A505D2S2_9ACTN</name>
<keyword evidence="1" id="KW-0472">Membrane</keyword>
<dbReference type="Pfam" id="PF19545">
    <property type="entry name" value="DUF6069"/>
    <property type="match status" value="1"/>
</dbReference>
<feature type="transmembrane region" description="Helical" evidence="1">
    <location>
        <begin position="54"/>
        <end position="73"/>
    </location>
</feature>
<feature type="transmembrane region" description="Helical" evidence="1">
    <location>
        <begin position="85"/>
        <end position="104"/>
    </location>
</feature>
<accession>A0A505D2S2</accession>
<feature type="transmembrane region" description="Helical" evidence="1">
    <location>
        <begin position="15"/>
        <end position="42"/>
    </location>
</feature>
<evidence type="ECO:0000313" key="2">
    <source>
        <dbReference type="EMBL" id="TPQ16880.1"/>
    </source>
</evidence>
<reference evidence="2 3" key="1">
    <citation type="submission" date="2019-06" db="EMBL/GenBank/DDBJ databases">
        <title>Streptomyces sporangiiformans sp. nov., a novel actinomycete isolated from soil in Mount Song.</title>
        <authorList>
            <person name="Han L."/>
        </authorList>
    </citation>
    <scope>NUCLEOTIDE SEQUENCE [LARGE SCALE GENOMIC DNA]</scope>
    <source>
        <strain evidence="2 3">NEAU-SSA 1</strain>
    </source>
</reference>
<evidence type="ECO:0000313" key="3">
    <source>
        <dbReference type="Proteomes" id="UP000317378"/>
    </source>
</evidence>